<dbReference type="AlphaFoldDB" id="A0A7W6EQF6"/>
<comment type="caution">
    <text evidence="3">The sequence shown here is derived from an EMBL/GenBank/DDBJ whole genome shotgun (WGS) entry which is preliminary data.</text>
</comment>
<keyword evidence="1" id="KW-1133">Transmembrane helix</keyword>
<reference evidence="3 4" key="1">
    <citation type="submission" date="2020-08" db="EMBL/GenBank/DDBJ databases">
        <title>Genomic Encyclopedia of Type Strains, Phase IV (KMG-IV): sequencing the most valuable type-strain genomes for metagenomic binning, comparative biology and taxonomic classification.</title>
        <authorList>
            <person name="Goeker M."/>
        </authorList>
    </citation>
    <scope>NUCLEOTIDE SEQUENCE [LARGE SCALE GENOMIC DNA]</scope>
    <source>
        <strain evidence="3 4">DSM 17976</strain>
    </source>
</reference>
<proteinExistence type="predicted"/>
<keyword evidence="4" id="KW-1185">Reference proteome</keyword>
<gene>
    <name evidence="3" type="ORF">FHS57_002611</name>
</gene>
<dbReference type="EMBL" id="JACIBY010000005">
    <property type="protein sequence ID" value="MBB3838605.1"/>
    <property type="molecule type" value="Genomic_DNA"/>
</dbReference>
<dbReference type="Pfam" id="PF13239">
    <property type="entry name" value="2TM"/>
    <property type="match status" value="1"/>
</dbReference>
<dbReference type="Proteomes" id="UP000541352">
    <property type="component" value="Unassembled WGS sequence"/>
</dbReference>
<accession>A0A7W6EQF6</accession>
<keyword evidence="1" id="KW-0472">Membrane</keyword>
<evidence type="ECO:0000313" key="4">
    <source>
        <dbReference type="Proteomes" id="UP000541352"/>
    </source>
</evidence>
<feature type="transmembrane region" description="Helical" evidence="1">
    <location>
        <begin position="56"/>
        <end position="75"/>
    </location>
</feature>
<evidence type="ECO:0000256" key="1">
    <source>
        <dbReference type="SAM" id="Phobius"/>
    </source>
</evidence>
<organism evidence="3 4">
    <name type="scientific">Runella defluvii</name>
    <dbReference type="NCBI Taxonomy" id="370973"/>
    <lineage>
        <taxon>Bacteria</taxon>
        <taxon>Pseudomonadati</taxon>
        <taxon>Bacteroidota</taxon>
        <taxon>Cytophagia</taxon>
        <taxon>Cytophagales</taxon>
        <taxon>Spirosomataceae</taxon>
        <taxon>Runella</taxon>
    </lineage>
</organism>
<protein>
    <recommendedName>
        <fullName evidence="2">2TM domain-containing protein</fullName>
    </recommendedName>
</protein>
<dbReference type="RefSeq" id="WP_183974218.1">
    <property type="nucleotide sequence ID" value="NZ_JACIBY010000005.1"/>
</dbReference>
<name>A0A7W6EQF6_9BACT</name>
<keyword evidence="1" id="KW-0812">Transmembrane</keyword>
<sequence>MNTNMTSANQNNYDEFLMKAARRRVGFQTHAFVYLIVNTFISALCLFSDGKLPIELWLSWGLGLAVHGIVAYFSFDARKATEREYEKLLKEKKMD</sequence>
<evidence type="ECO:0000259" key="2">
    <source>
        <dbReference type="Pfam" id="PF13239"/>
    </source>
</evidence>
<feature type="domain" description="2TM" evidence="2">
    <location>
        <begin position="19"/>
        <end position="89"/>
    </location>
</feature>
<dbReference type="InterPro" id="IPR025698">
    <property type="entry name" value="2TM_dom"/>
</dbReference>
<evidence type="ECO:0000313" key="3">
    <source>
        <dbReference type="EMBL" id="MBB3838605.1"/>
    </source>
</evidence>
<feature type="transmembrane region" description="Helical" evidence="1">
    <location>
        <begin position="31"/>
        <end position="50"/>
    </location>
</feature>